<dbReference type="EMBL" id="MN739209">
    <property type="protein sequence ID" value="QHS93761.1"/>
    <property type="molecule type" value="Genomic_DNA"/>
</dbReference>
<reference evidence="2" key="1">
    <citation type="journal article" date="2020" name="Nature">
        <title>Giant virus diversity and host interactions through global metagenomics.</title>
        <authorList>
            <person name="Schulz F."/>
            <person name="Roux S."/>
            <person name="Paez-Espino D."/>
            <person name="Jungbluth S."/>
            <person name="Walsh D.A."/>
            <person name="Denef V.J."/>
            <person name="McMahon K.D."/>
            <person name="Konstantinidis K.T."/>
            <person name="Eloe-Fadrosh E.A."/>
            <person name="Kyrpides N.C."/>
            <person name="Woyke T."/>
        </authorList>
    </citation>
    <scope>NUCLEOTIDE SEQUENCE</scope>
    <source>
        <strain evidence="2">GVMAG-M-3300018080-19</strain>
    </source>
</reference>
<organism evidence="2">
    <name type="scientific">viral metagenome</name>
    <dbReference type="NCBI Taxonomy" id="1070528"/>
    <lineage>
        <taxon>unclassified sequences</taxon>
        <taxon>metagenomes</taxon>
        <taxon>organismal metagenomes</taxon>
    </lineage>
</organism>
<dbReference type="Gene3D" id="2.60.120.620">
    <property type="entry name" value="q2cbj1_9rhob like domain"/>
    <property type="match status" value="1"/>
</dbReference>
<proteinExistence type="predicted"/>
<dbReference type="InterPro" id="IPR044862">
    <property type="entry name" value="Pro_4_hyd_alph_FE2OG_OXY"/>
</dbReference>
<accession>A0A6C0BPQ1</accession>
<dbReference type="Pfam" id="PF13640">
    <property type="entry name" value="2OG-FeII_Oxy_3"/>
    <property type="match status" value="1"/>
</dbReference>
<name>A0A6C0BPQ1_9ZZZZ</name>
<evidence type="ECO:0000259" key="1">
    <source>
        <dbReference type="Pfam" id="PF13640"/>
    </source>
</evidence>
<evidence type="ECO:0000313" key="2">
    <source>
        <dbReference type="EMBL" id="QHS93761.1"/>
    </source>
</evidence>
<protein>
    <recommendedName>
        <fullName evidence="1">Prolyl 4-hydroxylase alpha subunit Fe(2+) 2OG dioxygenase domain-containing protein</fullName>
    </recommendedName>
</protein>
<dbReference type="AlphaFoldDB" id="A0A6C0BPQ1"/>
<sequence>MPYTKSTWIPVLSHKVPDADKFCPSTVGLAGETKYSPEHRRSYVATQGASLDYDHKKLYEWLEAEYGQNLDDVHQLRLRNLQVIKYPPGGFFQKHTDHSKDLKHAATMIFIPPKSLYPHTGGELMVERQIYAADSFDKWRVVMWPVDVEHEVFAVTSGERVCFKYEVWYYGPEMFQAPTNSDSQLCDVGPELLKDVGFKEESDEEEVDFGFGLFD</sequence>
<feature type="domain" description="Prolyl 4-hydroxylase alpha subunit Fe(2+) 2OG dioxygenase" evidence="1">
    <location>
        <begin position="81"/>
        <end position="163"/>
    </location>
</feature>